<evidence type="ECO:0000256" key="6">
    <source>
        <dbReference type="ARBA" id="ARBA00022741"/>
    </source>
</evidence>
<sequence>MPQPTGGHKGLIIAHVALGSNATSSSGSPEFTLRDVKKAISGDSVNVLAESRFFSSPAFPIGSGPDYVNAAITLETSLKAEELLAHLHRVEAEFGRVREKRWAARTLDLDLLDYGTDIVPDRATVEQWMNLPLERQMTQAPERLILPHPRIQDRAFVLIPLADIAPDWIHPLSGETLTELLSALSDEEKRSICALES</sequence>
<evidence type="ECO:0000256" key="4">
    <source>
        <dbReference type="ARBA" id="ARBA00016218"/>
    </source>
</evidence>
<reference evidence="15" key="1">
    <citation type="submission" date="2016-10" db="EMBL/GenBank/DDBJ databases">
        <authorList>
            <person name="Varghese N."/>
            <person name="Submissions S."/>
        </authorList>
    </citation>
    <scope>NUCLEOTIDE SEQUENCE [LARGE SCALE GENOMIC DNA]</scope>
    <source>
        <strain evidence="15">DSM 26921</strain>
    </source>
</reference>
<dbReference type="GO" id="GO:0005524">
    <property type="term" value="F:ATP binding"/>
    <property type="evidence" value="ECO:0007669"/>
    <property type="project" value="UniProtKB-KW"/>
</dbReference>
<dbReference type="STRING" id="670154.SAMN04488002_0037"/>
<dbReference type="RefSeq" id="WP_090211082.1">
    <property type="nucleotide sequence ID" value="NZ_FOYO01000001.1"/>
</dbReference>
<evidence type="ECO:0000259" key="13">
    <source>
        <dbReference type="PROSITE" id="PS00794"/>
    </source>
</evidence>
<dbReference type="GO" id="GO:0046654">
    <property type="term" value="P:tetrahydrofolate biosynthetic process"/>
    <property type="evidence" value="ECO:0007669"/>
    <property type="project" value="UniProtKB-UniPathway"/>
</dbReference>
<accession>A0A1I6FPT2</accession>
<dbReference type="EC" id="2.7.6.3" evidence="3"/>
<dbReference type="GO" id="GO:0016301">
    <property type="term" value="F:kinase activity"/>
    <property type="evidence" value="ECO:0007669"/>
    <property type="project" value="UniProtKB-KW"/>
</dbReference>
<evidence type="ECO:0000256" key="8">
    <source>
        <dbReference type="ARBA" id="ARBA00022840"/>
    </source>
</evidence>
<evidence type="ECO:0000256" key="5">
    <source>
        <dbReference type="ARBA" id="ARBA00022679"/>
    </source>
</evidence>
<dbReference type="SUPFAM" id="SSF55083">
    <property type="entry name" value="6-hydroxymethyl-7,8-dihydropterin pyrophosphokinase, HPPK"/>
    <property type="match status" value="1"/>
</dbReference>
<protein>
    <recommendedName>
        <fullName evidence="4">2-amino-4-hydroxy-6-hydroxymethyldihydropteridine pyrophosphokinase</fullName>
        <ecNumber evidence="3">2.7.6.3</ecNumber>
    </recommendedName>
    <alternativeName>
        <fullName evidence="11">6-hydroxymethyl-7,8-dihydropterin pyrophosphokinase</fullName>
    </alternativeName>
    <alternativeName>
        <fullName evidence="12">7,8-dihydro-6-hydroxymethylpterin-pyrophosphokinase</fullName>
    </alternativeName>
</protein>
<keyword evidence="15" id="KW-1185">Reference proteome</keyword>
<name>A0A1I6FPT2_9RHOB</name>
<dbReference type="GO" id="GO:0003848">
    <property type="term" value="F:2-amino-4-hydroxy-6-hydroxymethyldihydropteridine diphosphokinase activity"/>
    <property type="evidence" value="ECO:0007669"/>
    <property type="project" value="UniProtKB-EC"/>
</dbReference>
<dbReference type="Pfam" id="PF01288">
    <property type="entry name" value="HPPK"/>
    <property type="match status" value="1"/>
</dbReference>
<dbReference type="EMBL" id="FOYO01000001">
    <property type="protein sequence ID" value="SFR31951.1"/>
    <property type="molecule type" value="Genomic_DNA"/>
</dbReference>
<evidence type="ECO:0000256" key="2">
    <source>
        <dbReference type="ARBA" id="ARBA00005810"/>
    </source>
</evidence>
<keyword evidence="6" id="KW-0547">Nucleotide-binding</keyword>
<evidence type="ECO:0000313" key="15">
    <source>
        <dbReference type="Proteomes" id="UP000199658"/>
    </source>
</evidence>
<dbReference type="PROSITE" id="PS00794">
    <property type="entry name" value="HPPK"/>
    <property type="match status" value="1"/>
</dbReference>
<evidence type="ECO:0000256" key="12">
    <source>
        <dbReference type="ARBA" id="ARBA00033413"/>
    </source>
</evidence>
<comment type="function">
    <text evidence="10">Catalyzes the transfer of pyrophosphate from adenosine triphosphate (ATP) to 6-hydroxymethyl-7,8-dihydropterin, an enzymatic step in folate biosynthesis pathway.</text>
</comment>
<organism evidence="14 15">
    <name type="scientific">Litoreibacter janthinus</name>
    <dbReference type="NCBI Taxonomy" id="670154"/>
    <lineage>
        <taxon>Bacteria</taxon>
        <taxon>Pseudomonadati</taxon>
        <taxon>Pseudomonadota</taxon>
        <taxon>Alphaproteobacteria</taxon>
        <taxon>Rhodobacterales</taxon>
        <taxon>Roseobacteraceae</taxon>
        <taxon>Litoreibacter</taxon>
    </lineage>
</organism>
<evidence type="ECO:0000256" key="9">
    <source>
        <dbReference type="ARBA" id="ARBA00022909"/>
    </source>
</evidence>
<dbReference type="InterPro" id="IPR035907">
    <property type="entry name" value="Hppk_sf"/>
</dbReference>
<proteinExistence type="inferred from homology"/>
<dbReference type="GO" id="GO:0046656">
    <property type="term" value="P:folic acid biosynthetic process"/>
    <property type="evidence" value="ECO:0007669"/>
    <property type="project" value="UniProtKB-KW"/>
</dbReference>
<dbReference type="InterPro" id="IPR000550">
    <property type="entry name" value="Hppk"/>
</dbReference>
<keyword evidence="5" id="KW-0808">Transferase</keyword>
<keyword evidence="8" id="KW-0067">ATP-binding</keyword>
<gene>
    <name evidence="14" type="ORF">SAMN04488002_0037</name>
</gene>
<evidence type="ECO:0000256" key="10">
    <source>
        <dbReference type="ARBA" id="ARBA00029409"/>
    </source>
</evidence>
<dbReference type="Gene3D" id="3.30.70.560">
    <property type="entry name" value="7,8-Dihydro-6-hydroxymethylpterin-pyrophosphokinase HPPK"/>
    <property type="match status" value="1"/>
</dbReference>
<evidence type="ECO:0000256" key="7">
    <source>
        <dbReference type="ARBA" id="ARBA00022777"/>
    </source>
</evidence>
<dbReference type="OrthoDB" id="9808041at2"/>
<dbReference type="PANTHER" id="PTHR43071:SF1">
    <property type="entry name" value="2-AMINO-4-HYDROXY-6-HYDROXYMETHYLDIHYDROPTERIDINE PYROPHOSPHOKINASE"/>
    <property type="match status" value="1"/>
</dbReference>
<dbReference type="PANTHER" id="PTHR43071">
    <property type="entry name" value="2-AMINO-4-HYDROXY-6-HYDROXYMETHYLDIHYDROPTERIDINE PYROPHOSPHOKINASE"/>
    <property type="match status" value="1"/>
</dbReference>
<comment type="similarity">
    <text evidence="2">Belongs to the HPPK family.</text>
</comment>
<dbReference type="AlphaFoldDB" id="A0A1I6FPT2"/>
<dbReference type="Proteomes" id="UP000199658">
    <property type="component" value="Unassembled WGS sequence"/>
</dbReference>
<dbReference type="NCBIfam" id="TIGR01498">
    <property type="entry name" value="folK"/>
    <property type="match status" value="1"/>
</dbReference>
<evidence type="ECO:0000313" key="14">
    <source>
        <dbReference type="EMBL" id="SFR31951.1"/>
    </source>
</evidence>
<comment type="pathway">
    <text evidence="1">Cofactor biosynthesis; tetrahydrofolate biosynthesis; 2-amino-4-hydroxy-6-hydroxymethyl-7,8-dihydropteridine diphosphate from 7,8-dihydroneopterin triphosphate: step 4/4.</text>
</comment>
<dbReference type="UniPathway" id="UPA00077">
    <property type="reaction ID" value="UER00155"/>
</dbReference>
<evidence type="ECO:0000256" key="11">
    <source>
        <dbReference type="ARBA" id="ARBA00029766"/>
    </source>
</evidence>
<evidence type="ECO:0000256" key="1">
    <source>
        <dbReference type="ARBA" id="ARBA00005051"/>
    </source>
</evidence>
<evidence type="ECO:0000256" key="3">
    <source>
        <dbReference type="ARBA" id="ARBA00013253"/>
    </source>
</evidence>
<keyword evidence="7 14" id="KW-0418">Kinase</keyword>
<keyword evidence="9" id="KW-0289">Folate biosynthesis</keyword>
<dbReference type="CDD" id="cd00483">
    <property type="entry name" value="HPPK"/>
    <property type="match status" value="1"/>
</dbReference>
<feature type="domain" description="7,8-dihydro-6-hydroxymethylpterin-pyrophosphokinase" evidence="13">
    <location>
        <begin position="101"/>
        <end position="112"/>
    </location>
</feature>